<evidence type="ECO:0000256" key="5">
    <source>
        <dbReference type="ARBA" id="ARBA00023136"/>
    </source>
</evidence>
<dbReference type="Pfam" id="PF12704">
    <property type="entry name" value="MacB_PCD"/>
    <property type="match status" value="1"/>
</dbReference>
<dbReference type="RefSeq" id="WP_303300904.1">
    <property type="nucleotide sequence ID" value="NZ_BAABDA010000051.1"/>
</dbReference>
<evidence type="ECO:0000256" key="4">
    <source>
        <dbReference type="ARBA" id="ARBA00022989"/>
    </source>
</evidence>
<feature type="transmembrane region" description="Helical" evidence="6">
    <location>
        <begin position="294"/>
        <end position="318"/>
    </location>
</feature>
<dbReference type="InterPro" id="IPR025857">
    <property type="entry name" value="MacB_PCD"/>
</dbReference>
<dbReference type="PANTHER" id="PTHR30572">
    <property type="entry name" value="MEMBRANE COMPONENT OF TRANSPORTER-RELATED"/>
    <property type="match status" value="1"/>
</dbReference>
<keyword evidence="4 6" id="KW-1133">Transmembrane helix</keyword>
<proteinExistence type="predicted"/>
<evidence type="ECO:0000256" key="3">
    <source>
        <dbReference type="ARBA" id="ARBA00022692"/>
    </source>
</evidence>
<gene>
    <name evidence="9" type="ORF">Q4Q40_06150</name>
</gene>
<feature type="domain" description="ABC3 transporter permease C-terminal" evidence="7">
    <location>
        <begin position="299"/>
        <end position="413"/>
    </location>
</feature>
<comment type="caution">
    <text evidence="9">The sequence shown here is derived from an EMBL/GenBank/DDBJ whole genome shotgun (WGS) entry which is preliminary data.</text>
</comment>
<evidence type="ECO:0000256" key="1">
    <source>
        <dbReference type="ARBA" id="ARBA00004651"/>
    </source>
</evidence>
<evidence type="ECO:0000259" key="7">
    <source>
        <dbReference type="Pfam" id="PF02687"/>
    </source>
</evidence>
<dbReference type="EMBL" id="JAUOEL010000002">
    <property type="protein sequence ID" value="MDO5973760.1"/>
    <property type="molecule type" value="Genomic_DNA"/>
</dbReference>
<evidence type="ECO:0000256" key="6">
    <source>
        <dbReference type="SAM" id="Phobius"/>
    </source>
</evidence>
<dbReference type="InterPro" id="IPR003838">
    <property type="entry name" value="ABC3_permease_C"/>
</dbReference>
<feature type="transmembrane region" description="Helical" evidence="6">
    <location>
        <begin position="21"/>
        <end position="43"/>
    </location>
</feature>
<reference evidence="9" key="1">
    <citation type="submission" date="2023-07" db="EMBL/GenBank/DDBJ databases">
        <title>Two novel species in the genus Flavivirga.</title>
        <authorList>
            <person name="Kwon K."/>
        </authorList>
    </citation>
    <scope>NUCLEOTIDE SEQUENCE</scope>
    <source>
        <strain evidence="9">KACC 14158</strain>
    </source>
</reference>
<feature type="transmembrane region" description="Helical" evidence="6">
    <location>
        <begin position="733"/>
        <end position="752"/>
    </location>
</feature>
<accession>A0ABT8WKS9</accession>
<dbReference type="InterPro" id="IPR050250">
    <property type="entry name" value="Macrolide_Exporter_MacB"/>
</dbReference>
<sequence>MLRNYFKIAWRNLIKDKMFTILNVTGLSVAFGIAILLAMAGFFDLSYDKFHTNADHLYKVYSVQQTSKGPEASVSQPAPLLEALKAEVPGIEKASRYLQQEAIVSFNEKEINMDAVWVDADFFDMFTFPSLKGKINNPLEKQSSIVITESTAKKLFGDEKAIDKTVQILINGKDHPFNISAVVANNLPQSTLEFELAIPFEKEADYQNNKDTWDSSYHDVYIQLANGVSPKQFEKATRALVDLNLQEQIANAKRDGAQTNADGRYYKFDILPVTDVKFTKFKNGYAEVSRSTPYLVLGIAFLILFIACVNFINMSIAKSGQRLKEIGMRKTLGAKRKQLFLQFWSESFFVFCISVLLGLMLSILLIDSFKTIFRTAVSFDLLISPTIILSFLSTVLLITVLVGGYPAILLSKLGTIQSLKGKLDHSGKNKVRDGLIVIQFGIAILLISGTLVLREQLDFMRNKDLGFNKEQVLSFPLYGKKDSHQALQLLRNELASNPDILEITGADNNLGLGKDGSLSKSIYGFEYKERVIYTNSLTVDYDYVETLDLKIVKGRNFKRGYANDSLSVVINEAMVKELGEKDPLTAYVTVSDSIRYPVIGVVKDYNFEKLDKSIQPITMFLNNNEGLYYAYVKVAPTNMAKSYDVIKQAWKKIAPNATFLGSFLDENINRTFRKEEKIAKMITAGSIIAIVLSCIGLFAISLLLITQRTKEIGVRKIIGASITNITFLLTKDFLKLVGVSFLIATPIAWWFMKEWLQNYPFKIDLSIWSFLAAGILTTIIALLTLGVKTLKVATQNPVKSIKTE</sequence>
<comment type="subcellular location">
    <subcellularLocation>
        <location evidence="1">Cell membrane</location>
        <topology evidence="1">Multi-pass membrane protein</topology>
    </subcellularLocation>
</comment>
<evidence type="ECO:0000313" key="10">
    <source>
        <dbReference type="Proteomes" id="UP001176806"/>
    </source>
</evidence>
<feature type="transmembrane region" description="Helical" evidence="6">
    <location>
        <begin position="681"/>
        <end position="705"/>
    </location>
</feature>
<protein>
    <submittedName>
        <fullName evidence="9">ABC transporter permease</fullName>
    </submittedName>
</protein>
<feature type="transmembrane region" description="Helical" evidence="6">
    <location>
        <begin position="339"/>
        <end position="366"/>
    </location>
</feature>
<evidence type="ECO:0000256" key="2">
    <source>
        <dbReference type="ARBA" id="ARBA00022475"/>
    </source>
</evidence>
<dbReference type="Pfam" id="PF02687">
    <property type="entry name" value="FtsX"/>
    <property type="match status" value="2"/>
</dbReference>
<name>A0ABT8WKS9_9FLAO</name>
<dbReference type="PANTHER" id="PTHR30572:SF18">
    <property type="entry name" value="ABC-TYPE MACROLIDE FAMILY EXPORT SYSTEM PERMEASE COMPONENT 2"/>
    <property type="match status" value="1"/>
</dbReference>
<feature type="transmembrane region" description="Helical" evidence="6">
    <location>
        <begin position="386"/>
        <end position="410"/>
    </location>
</feature>
<evidence type="ECO:0000313" key="9">
    <source>
        <dbReference type="EMBL" id="MDO5973760.1"/>
    </source>
</evidence>
<feature type="domain" description="MacB-like periplasmic core" evidence="8">
    <location>
        <begin position="27"/>
        <end position="239"/>
    </location>
</feature>
<keyword evidence="3 6" id="KW-0812">Transmembrane</keyword>
<organism evidence="9 10">
    <name type="scientific">Flavivirga jejuensis</name>
    <dbReference type="NCBI Taxonomy" id="870487"/>
    <lineage>
        <taxon>Bacteria</taxon>
        <taxon>Pseudomonadati</taxon>
        <taxon>Bacteroidota</taxon>
        <taxon>Flavobacteriia</taxon>
        <taxon>Flavobacteriales</taxon>
        <taxon>Flavobacteriaceae</taxon>
        <taxon>Flavivirga</taxon>
    </lineage>
</organism>
<dbReference type="Proteomes" id="UP001176806">
    <property type="component" value="Unassembled WGS sequence"/>
</dbReference>
<feature type="domain" description="ABC3 transporter permease C-terminal" evidence="7">
    <location>
        <begin position="686"/>
        <end position="797"/>
    </location>
</feature>
<keyword evidence="10" id="KW-1185">Reference proteome</keyword>
<evidence type="ECO:0000259" key="8">
    <source>
        <dbReference type="Pfam" id="PF12704"/>
    </source>
</evidence>
<feature type="transmembrane region" description="Helical" evidence="6">
    <location>
        <begin position="767"/>
        <end position="787"/>
    </location>
</feature>
<keyword evidence="2" id="KW-1003">Cell membrane</keyword>
<feature type="transmembrane region" description="Helical" evidence="6">
    <location>
        <begin position="431"/>
        <end position="453"/>
    </location>
</feature>
<keyword evidence="5 6" id="KW-0472">Membrane</keyword>